<protein>
    <recommendedName>
        <fullName evidence="1">RNA-directed DNA polymerase</fullName>
        <ecNumber evidence="1">2.7.7.49</ecNumber>
    </recommendedName>
</protein>
<sequence length="229" mass="25534">MTYVVPRQAAEKLLAVVPFQRFLKLEDVFITGVLTEAANVTVSHIGRDRITLDERRPGIHSEIRHLGFIIDKNGRRLDPEKIETIRQMPASRNFAEVRSFQGMISHYGSFAAGMRKMLAPLGDPLKKATLHWTSKCEEGFRRVKEVLTSDLLLTHSDPCLEIIVAADASDYGIGAVVLHRMPDGTEKAICHANRSLTATEGNYGHIEKEGHAFIRCSKVSSLHICMDAD</sequence>
<accession>A0A2G9UQE5</accession>
<dbReference type="InterPro" id="IPR050951">
    <property type="entry name" value="Retrovirus_Pol_polyprotein"/>
</dbReference>
<evidence type="ECO:0000256" key="1">
    <source>
        <dbReference type="ARBA" id="ARBA00012493"/>
    </source>
</evidence>
<dbReference type="SUPFAM" id="SSF56672">
    <property type="entry name" value="DNA/RNA polymerases"/>
    <property type="match status" value="1"/>
</dbReference>
<dbReference type="FunFam" id="3.30.70.270:FF:000020">
    <property type="entry name" value="Transposon Tf2-6 polyprotein-like Protein"/>
    <property type="match status" value="1"/>
</dbReference>
<dbReference type="Gene3D" id="3.30.70.270">
    <property type="match status" value="1"/>
</dbReference>
<dbReference type="Proteomes" id="UP000230423">
    <property type="component" value="Unassembled WGS sequence"/>
</dbReference>
<organism evidence="4 5">
    <name type="scientific">Teladorsagia circumcincta</name>
    <name type="common">Brown stomach worm</name>
    <name type="synonym">Ostertagia circumcincta</name>
    <dbReference type="NCBI Taxonomy" id="45464"/>
    <lineage>
        <taxon>Eukaryota</taxon>
        <taxon>Metazoa</taxon>
        <taxon>Ecdysozoa</taxon>
        <taxon>Nematoda</taxon>
        <taxon>Chromadorea</taxon>
        <taxon>Rhabditida</taxon>
        <taxon>Rhabditina</taxon>
        <taxon>Rhabditomorpha</taxon>
        <taxon>Strongyloidea</taxon>
        <taxon>Trichostrongylidae</taxon>
        <taxon>Teladorsagia</taxon>
    </lineage>
</organism>
<keyword evidence="2" id="KW-0511">Multifunctional enzyme</keyword>
<dbReference type="Pfam" id="PF17919">
    <property type="entry name" value="RT_RNaseH_2"/>
    <property type="match status" value="1"/>
</dbReference>
<dbReference type="EC" id="2.7.7.49" evidence="1"/>
<dbReference type="OrthoDB" id="9950135at2759"/>
<evidence type="ECO:0000313" key="5">
    <source>
        <dbReference type="Proteomes" id="UP000230423"/>
    </source>
</evidence>
<dbReference type="InterPro" id="IPR041577">
    <property type="entry name" value="RT_RNaseH_2"/>
</dbReference>
<dbReference type="InterPro" id="IPR043502">
    <property type="entry name" value="DNA/RNA_pol_sf"/>
</dbReference>
<evidence type="ECO:0000256" key="2">
    <source>
        <dbReference type="ARBA" id="ARBA00023268"/>
    </source>
</evidence>
<dbReference type="PANTHER" id="PTHR37984:SF5">
    <property type="entry name" value="PROTEIN NYNRIN-LIKE"/>
    <property type="match status" value="1"/>
</dbReference>
<proteinExistence type="predicted"/>
<evidence type="ECO:0000313" key="4">
    <source>
        <dbReference type="EMBL" id="PIO72465.1"/>
    </source>
</evidence>
<dbReference type="GO" id="GO:0003964">
    <property type="term" value="F:RNA-directed DNA polymerase activity"/>
    <property type="evidence" value="ECO:0007669"/>
    <property type="project" value="UniProtKB-EC"/>
</dbReference>
<name>A0A2G9UQE5_TELCI</name>
<feature type="domain" description="Reverse transcriptase/retrotransposon-derived protein RNase H-like" evidence="3">
    <location>
        <begin position="132"/>
        <end position="218"/>
    </location>
</feature>
<dbReference type="AlphaFoldDB" id="A0A2G9UQE5"/>
<gene>
    <name evidence="4" type="ORF">TELCIR_05612</name>
</gene>
<dbReference type="PANTHER" id="PTHR37984">
    <property type="entry name" value="PROTEIN CBG26694"/>
    <property type="match status" value="1"/>
</dbReference>
<keyword evidence="5" id="KW-1185">Reference proteome</keyword>
<dbReference type="EMBL" id="KZ345670">
    <property type="protein sequence ID" value="PIO72465.1"/>
    <property type="molecule type" value="Genomic_DNA"/>
</dbReference>
<evidence type="ECO:0000259" key="3">
    <source>
        <dbReference type="Pfam" id="PF17919"/>
    </source>
</evidence>
<reference evidence="4 5" key="1">
    <citation type="submission" date="2015-09" db="EMBL/GenBank/DDBJ databases">
        <title>Draft genome of the parasitic nematode Teladorsagia circumcincta isolate WARC Sus (inbred).</title>
        <authorList>
            <person name="Mitreva M."/>
        </authorList>
    </citation>
    <scope>NUCLEOTIDE SEQUENCE [LARGE SCALE GENOMIC DNA]</scope>
    <source>
        <strain evidence="4 5">S</strain>
    </source>
</reference>
<dbReference type="InterPro" id="IPR043128">
    <property type="entry name" value="Rev_trsase/Diguanyl_cyclase"/>
</dbReference>